<protein>
    <recommendedName>
        <fullName evidence="3">Prepilin-type cleavage/methylation domain-containing protein</fullName>
    </recommendedName>
</protein>
<dbReference type="RefSeq" id="WP_395120217.1">
    <property type="nucleotide sequence ID" value="NZ_CP170721.1"/>
</dbReference>
<dbReference type="EMBL" id="CP170721">
    <property type="protein sequence ID" value="XIA18603.1"/>
    <property type="molecule type" value="Genomic_DNA"/>
</dbReference>
<dbReference type="AlphaFoldDB" id="A0AB74UPE0"/>
<keyword evidence="1" id="KW-0472">Membrane</keyword>
<organism evidence="2">
    <name type="scientific">Rhodanobacter sp. FW102-FHT14D07</name>
    <dbReference type="NCBI Taxonomy" id="3351462"/>
    <lineage>
        <taxon>Bacteria</taxon>
        <taxon>Pseudomonadati</taxon>
        <taxon>Pseudomonadota</taxon>
        <taxon>Gammaproteobacteria</taxon>
        <taxon>Lysobacterales</taxon>
        <taxon>Rhodanobacteraceae</taxon>
        <taxon>Rhodanobacter</taxon>
    </lineage>
</organism>
<name>A0AB74UPE0_9GAMM</name>
<feature type="transmembrane region" description="Helical" evidence="1">
    <location>
        <begin position="21"/>
        <end position="41"/>
    </location>
</feature>
<gene>
    <name evidence="2" type="ORF">ACFYG5_00255</name>
</gene>
<keyword evidence="1" id="KW-1133">Transmembrane helix</keyword>
<proteinExistence type="predicted"/>
<keyword evidence="1" id="KW-0812">Transmembrane</keyword>
<reference evidence="2" key="1">
    <citation type="submission" date="2024-10" db="EMBL/GenBank/DDBJ databases">
        <authorList>
            <person name="Lesea H.P."/>
            <person name="Kuehl J.V."/>
            <person name="Chandonia J.-M."/>
        </authorList>
    </citation>
    <scope>NUCLEOTIDE SEQUENCE</scope>
    <source>
        <strain evidence="2">FW102-FHT14D07</strain>
    </source>
</reference>
<accession>A0AB74UPE0</accession>
<evidence type="ECO:0000256" key="1">
    <source>
        <dbReference type="SAM" id="Phobius"/>
    </source>
</evidence>
<dbReference type="Gene3D" id="3.30.700.10">
    <property type="entry name" value="Glycoprotein, Type 4 Pilin"/>
    <property type="match status" value="1"/>
</dbReference>
<evidence type="ECO:0000313" key="2">
    <source>
        <dbReference type="EMBL" id="XIA18603.1"/>
    </source>
</evidence>
<sequence length="181" mass="18629">MGARLHRTAIGRTREVRGPDALELIAAGAIVAAVVAVATGFGSRVMLMAQTLDAVSLAWAPQVNARVYRAEHGRWPSAGDPNILGDARAGSHVENLSLAEGGVITAQVVLGQSLPAGNRSGAVATGGVRGRLSFRPELMGSAEEPTVSFLCGYATPVSGTVEATAANRTTLPVDYLPPSCR</sequence>
<evidence type="ECO:0008006" key="3">
    <source>
        <dbReference type="Google" id="ProtNLM"/>
    </source>
</evidence>